<evidence type="ECO:0000256" key="3">
    <source>
        <dbReference type="ARBA" id="ARBA00022801"/>
    </source>
</evidence>
<dbReference type="Gene3D" id="3.90.226.10">
    <property type="entry name" value="2-enoyl-CoA Hydratase, Chain A, domain 1"/>
    <property type="match status" value="1"/>
</dbReference>
<gene>
    <name evidence="8" type="primary">prc</name>
    <name evidence="8" type="ORF">NCTC10717_01946</name>
</gene>
<dbReference type="PROSITE" id="PS50106">
    <property type="entry name" value="PDZ"/>
    <property type="match status" value="1"/>
</dbReference>
<dbReference type="PROSITE" id="PS51257">
    <property type="entry name" value="PROKAR_LIPOPROTEIN"/>
    <property type="match status" value="1"/>
</dbReference>
<dbReference type="InterPro" id="IPR020992">
    <property type="entry name" value="Tail_Prtase_C"/>
</dbReference>
<evidence type="ECO:0000256" key="1">
    <source>
        <dbReference type="ARBA" id="ARBA00009179"/>
    </source>
</evidence>
<comment type="similarity">
    <text evidence="1 5">Belongs to the peptidase S41A family.</text>
</comment>
<dbReference type="PANTHER" id="PTHR32060:SF22">
    <property type="entry name" value="CARBOXYL-TERMINAL-PROCESSING PEPTIDASE 3, CHLOROPLASTIC"/>
    <property type="match status" value="1"/>
</dbReference>
<evidence type="ECO:0000256" key="5">
    <source>
        <dbReference type="RuleBase" id="RU004404"/>
    </source>
</evidence>
<dbReference type="InterPro" id="IPR001478">
    <property type="entry name" value="PDZ"/>
</dbReference>
<dbReference type="OrthoDB" id="9812068at2"/>
<sequence length="715" mass="80043">MKFSFSPAAALLCLALSFTGCAQAADTHEAAFSKPEALIITDVQKRAFQLGSNLLSKQHYRGNSLRQISAGVFDNYLDTLDFNRIYFLKSDIEELSVHRSTLAQTVRKADLSPAVQIFERYRERASALNAWILQRLNQPFDLDGTATVHIPNNLRLGSSHLPWRETLEEVHAYQEARLTDTLIRLRMGGRSQEEAIKKLISRYEMQQKSLNQMTVEDVFDMYMNNIALRFDPHSSYLSPRSTEDFDINMSLSLEGIGATLSYEDGKITVRELVAGGPAFKSGKLRINDRIIGVAQDKDGEMQPVIGMRLDKAVRLIRGKKGTIVRLLIEPASPNMPETEIALERDTIKLEDQAAQGYVESVEANGLTRKIGVIRLPSFYMDFEGARKGKENYRSTSNDLSNIIKNMKAQQIDGMILDLRGNGGGSLYEAVRTVGLFIDEGPVVMVSDVENSAETQHDSDKGALYEGPLAVMVDHGSASASEIFAAAIQDYRRGIVVGSNSFGKGTVQTVIALNRFVSSKVPPLGEMKITIAMFHRITGESTQHKGVVPDIALPTSADIEKVGERSLPYALPLKSIKAADYQSSDEVTPETVSALQRQHEQRMHSKPALLRYQEYINREIAEKERNEWSLNLAQREQQYQDWKSYVENYAGIQTQEMPALQSDQKRRKDIEKRNAVIDSEADKEYFVPDAGLFETLYILFDFIEHAHGGQVLDKAA</sequence>
<protein>
    <submittedName>
        <fullName evidence="8">Tail-specific protease</fullName>
        <ecNumber evidence="8">3.4.21.102</ecNumber>
    </submittedName>
</protein>
<dbReference type="SMART" id="SM00245">
    <property type="entry name" value="TSPc"/>
    <property type="match status" value="1"/>
</dbReference>
<dbReference type="Pfam" id="PF00595">
    <property type="entry name" value="PDZ"/>
    <property type="match status" value="1"/>
</dbReference>
<dbReference type="PANTHER" id="PTHR32060">
    <property type="entry name" value="TAIL-SPECIFIC PROTEASE"/>
    <property type="match status" value="1"/>
</dbReference>
<dbReference type="FunFam" id="3.90.226.10:FF:000090">
    <property type="entry name" value="Tail-specific protease"/>
    <property type="match status" value="1"/>
</dbReference>
<feature type="domain" description="PDZ" evidence="7">
    <location>
        <begin position="246"/>
        <end position="331"/>
    </location>
</feature>
<dbReference type="InterPro" id="IPR040573">
    <property type="entry name" value="TSP_N"/>
</dbReference>
<dbReference type="CDD" id="cd07560">
    <property type="entry name" value="Peptidase_S41_CPP"/>
    <property type="match status" value="1"/>
</dbReference>
<reference evidence="8 9" key="1">
    <citation type="submission" date="2018-06" db="EMBL/GenBank/DDBJ databases">
        <authorList>
            <consortium name="Pathogen Informatics"/>
            <person name="Doyle S."/>
        </authorList>
    </citation>
    <scope>NUCLEOTIDE SEQUENCE [LARGE SCALE GENOMIC DNA]</scope>
    <source>
        <strain evidence="8 9">NCTC10717</strain>
    </source>
</reference>
<keyword evidence="3 5" id="KW-0378">Hydrolase</keyword>
<dbReference type="Pfam" id="PF17804">
    <property type="entry name" value="TSP_NTD"/>
    <property type="match status" value="1"/>
</dbReference>
<keyword evidence="6" id="KW-0732">Signal</keyword>
<dbReference type="NCBIfam" id="TIGR00225">
    <property type="entry name" value="prc"/>
    <property type="match status" value="1"/>
</dbReference>
<dbReference type="EC" id="3.4.21.102" evidence="8"/>
<dbReference type="GO" id="GO:0030288">
    <property type="term" value="C:outer membrane-bounded periplasmic space"/>
    <property type="evidence" value="ECO:0007669"/>
    <property type="project" value="TreeGrafter"/>
</dbReference>
<keyword evidence="4 5" id="KW-0720">Serine protease</keyword>
<accession>A0A380N062</accession>
<keyword evidence="2 5" id="KW-0645">Protease</keyword>
<dbReference type="Pfam" id="PF11818">
    <property type="entry name" value="DUF3340"/>
    <property type="match status" value="1"/>
</dbReference>
<dbReference type="InterPro" id="IPR036034">
    <property type="entry name" value="PDZ_sf"/>
</dbReference>
<evidence type="ECO:0000313" key="8">
    <source>
        <dbReference type="EMBL" id="SUO98205.1"/>
    </source>
</evidence>
<dbReference type="GO" id="GO:0006508">
    <property type="term" value="P:proteolysis"/>
    <property type="evidence" value="ECO:0007669"/>
    <property type="project" value="UniProtKB-KW"/>
</dbReference>
<dbReference type="GO" id="GO:0007165">
    <property type="term" value="P:signal transduction"/>
    <property type="evidence" value="ECO:0007669"/>
    <property type="project" value="TreeGrafter"/>
</dbReference>
<evidence type="ECO:0000256" key="6">
    <source>
        <dbReference type="SAM" id="SignalP"/>
    </source>
</evidence>
<dbReference type="InterPro" id="IPR005151">
    <property type="entry name" value="Tail-specific_protease"/>
</dbReference>
<keyword evidence="9" id="KW-1185">Reference proteome</keyword>
<dbReference type="SMART" id="SM00228">
    <property type="entry name" value="PDZ"/>
    <property type="match status" value="1"/>
</dbReference>
<evidence type="ECO:0000313" key="9">
    <source>
        <dbReference type="Proteomes" id="UP000254575"/>
    </source>
</evidence>
<feature type="chain" id="PRO_5016748341" evidence="6">
    <location>
        <begin position="25"/>
        <end position="715"/>
    </location>
</feature>
<dbReference type="GO" id="GO:0004252">
    <property type="term" value="F:serine-type endopeptidase activity"/>
    <property type="evidence" value="ECO:0007669"/>
    <property type="project" value="UniProtKB-EC"/>
</dbReference>
<dbReference type="CDD" id="cd06782">
    <property type="entry name" value="cpPDZ_CPP-like"/>
    <property type="match status" value="1"/>
</dbReference>
<evidence type="ECO:0000259" key="7">
    <source>
        <dbReference type="PROSITE" id="PS50106"/>
    </source>
</evidence>
<dbReference type="RefSeq" id="WP_115219061.1">
    <property type="nucleotide sequence ID" value="NZ_UHIA01000004.1"/>
</dbReference>
<dbReference type="EMBL" id="UHIA01000004">
    <property type="protein sequence ID" value="SUO98205.1"/>
    <property type="molecule type" value="Genomic_DNA"/>
</dbReference>
<dbReference type="InterPro" id="IPR029045">
    <property type="entry name" value="ClpP/crotonase-like_dom_sf"/>
</dbReference>
<dbReference type="Pfam" id="PF03572">
    <property type="entry name" value="Peptidase_S41"/>
    <property type="match status" value="1"/>
</dbReference>
<proteinExistence type="inferred from homology"/>
<name>A0A380N062_9GAMM</name>
<dbReference type="AlphaFoldDB" id="A0A380N062"/>
<dbReference type="InterPro" id="IPR004447">
    <property type="entry name" value="Peptidase_S41A"/>
</dbReference>
<dbReference type="SUPFAM" id="SSF52096">
    <property type="entry name" value="ClpP/crotonase"/>
    <property type="match status" value="1"/>
</dbReference>
<evidence type="ECO:0000256" key="2">
    <source>
        <dbReference type="ARBA" id="ARBA00022670"/>
    </source>
</evidence>
<dbReference type="Proteomes" id="UP000254575">
    <property type="component" value="Unassembled WGS sequence"/>
</dbReference>
<organism evidence="8 9">
    <name type="scientific">Suttonella indologenes</name>
    <dbReference type="NCBI Taxonomy" id="13276"/>
    <lineage>
        <taxon>Bacteria</taxon>
        <taxon>Pseudomonadati</taxon>
        <taxon>Pseudomonadota</taxon>
        <taxon>Gammaproteobacteria</taxon>
        <taxon>Cardiobacteriales</taxon>
        <taxon>Cardiobacteriaceae</taxon>
        <taxon>Suttonella</taxon>
    </lineage>
</organism>
<dbReference type="SUPFAM" id="SSF50156">
    <property type="entry name" value="PDZ domain-like"/>
    <property type="match status" value="1"/>
</dbReference>
<dbReference type="Gene3D" id="2.30.42.10">
    <property type="match status" value="1"/>
</dbReference>
<evidence type="ECO:0000256" key="4">
    <source>
        <dbReference type="ARBA" id="ARBA00022825"/>
    </source>
</evidence>
<feature type="signal peptide" evidence="6">
    <location>
        <begin position="1"/>
        <end position="24"/>
    </location>
</feature>